<evidence type="ECO:0000313" key="2">
    <source>
        <dbReference type="Proteomes" id="UP000266723"/>
    </source>
</evidence>
<comment type="caution">
    <text evidence="1">The sequence shown here is derived from an EMBL/GenBank/DDBJ whole genome shotgun (WGS) entry which is preliminary data.</text>
</comment>
<gene>
    <name evidence="1" type="ORF">DY000_02032794</name>
</gene>
<dbReference type="EMBL" id="QGKV02000649">
    <property type="protein sequence ID" value="KAF3582577.1"/>
    <property type="molecule type" value="Genomic_DNA"/>
</dbReference>
<accession>A0ABQ7DX31</accession>
<proteinExistence type="predicted"/>
<keyword evidence="2" id="KW-1185">Reference proteome</keyword>
<sequence>MFLRIYRGTCSSEYSEERCPSVYFERIFINGSIDGYMSKNASIDVYPYEVLLRYIPRRFLTNWCSSEFPRKCVSSEFRRKIPRKEEIPRNYFRGLVSSCMSDIMILLHTNQWSLVTKGTTPSMAKDAGVGVGKGNF</sequence>
<reference evidence="1 2" key="1">
    <citation type="journal article" date="2020" name="BMC Genomics">
        <title>Intraspecific diversification of the crop wild relative Brassica cretica Lam. using demographic model selection.</title>
        <authorList>
            <person name="Kioukis A."/>
            <person name="Michalopoulou V.A."/>
            <person name="Briers L."/>
            <person name="Pirintsos S."/>
            <person name="Studholme D.J."/>
            <person name="Pavlidis P."/>
            <person name="Sarris P.F."/>
        </authorList>
    </citation>
    <scope>NUCLEOTIDE SEQUENCE [LARGE SCALE GENOMIC DNA]</scope>
    <source>
        <strain evidence="2">cv. PFS-1207/04</strain>
    </source>
</reference>
<protein>
    <submittedName>
        <fullName evidence="1">Uncharacterized protein</fullName>
    </submittedName>
</protein>
<dbReference type="Proteomes" id="UP000266723">
    <property type="component" value="Unassembled WGS sequence"/>
</dbReference>
<organism evidence="1 2">
    <name type="scientific">Brassica cretica</name>
    <name type="common">Mustard</name>
    <dbReference type="NCBI Taxonomy" id="69181"/>
    <lineage>
        <taxon>Eukaryota</taxon>
        <taxon>Viridiplantae</taxon>
        <taxon>Streptophyta</taxon>
        <taxon>Embryophyta</taxon>
        <taxon>Tracheophyta</taxon>
        <taxon>Spermatophyta</taxon>
        <taxon>Magnoliopsida</taxon>
        <taxon>eudicotyledons</taxon>
        <taxon>Gunneridae</taxon>
        <taxon>Pentapetalae</taxon>
        <taxon>rosids</taxon>
        <taxon>malvids</taxon>
        <taxon>Brassicales</taxon>
        <taxon>Brassicaceae</taxon>
        <taxon>Brassiceae</taxon>
        <taxon>Brassica</taxon>
    </lineage>
</organism>
<evidence type="ECO:0000313" key="1">
    <source>
        <dbReference type="EMBL" id="KAF3582577.1"/>
    </source>
</evidence>
<name>A0ABQ7DX31_BRACR</name>